<dbReference type="Proteomes" id="UP001208570">
    <property type="component" value="Unassembled WGS sequence"/>
</dbReference>
<accession>A0AAD9N180</accession>
<feature type="compositionally biased region" description="Basic and acidic residues" evidence="1">
    <location>
        <begin position="495"/>
        <end position="508"/>
    </location>
</feature>
<feature type="region of interest" description="Disordered" evidence="1">
    <location>
        <begin position="373"/>
        <end position="408"/>
    </location>
</feature>
<feature type="compositionally biased region" description="Basic and acidic residues" evidence="1">
    <location>
        <begin position="439"/>
        <end position="454"/>
    </location>
</feature>
<dbReference type="SUPFAM" id="SSF56436">
    <property type="entry name" value="C-type lectin-like"/>
    <property type="match status" value="2"/>
</dbReference>
<feature type="region of interest" description="Disordered" evidence="1">
    <location>
        <begin position="430"/>
        <end position="545"/>
    </location>
</feature>
<evidence type="ECO:0000256" key="3">
    <source>
        <dbReference type="SAM" id="SignalP"/>
    </source>
</evidence>
<evidence type="ECO:0000256" key="2">
    <source>
        <dbReference type="SAM" id="Phobius"/>
    </source>
</evidence>
<dbReference type="InterPro" id="IPR016186">
    <property type="entry name" value="C-type_lectin-like/link_sf"/>
</dbReference>
<dbReference type="PROSITE" id="PS50041">
    <property type="entry name" value="C_TYPE_LECTIN_2"/>
    <property type="match status" value="1"/>
</dbReference>
<reference evidence="5" key="1">
    <citation type="journal article" date="2023" name="Mol. Biol. Evol.">
        <title>Third-Generation Sequencing Reveals the Adaptive Role of the Epigenome in Three Deep-Sea Polychaetes.</title>
        <authorList>
            <person name="Perez M."/>
            <person name="Aroh O."/>
            <person name="Sun Y."/>
            <person name="Lan Y."/>
            <person name="Juniper S.K."/>
            <person name="Young C.R."/>
            <person name="Angers B."/>
            <person name="Qian P.Y."/>
        </authorList>
    </citation>
    <scope>NUCLEOTIDE SEQUENCE</scope>
    <source>
        <strain evidence="5">P08H-3</strain>
    </source>
</reference>
<feature type="compositionally biased region" description="Polar residues" evidence="1">
    <location>
        <begin position="536"/>
        <end position="545"/>
    </location>
</feature>
<protein>
    <recommendedName>
        <fullName evidence="4">C-type lectin domain-containing protein</fullName>
    </recommendedName>
</protein>
<keyword evidence="2" id="KW-0472">Membrane</keyword>
<keyword evidence="2" id="KW-1133">Transmembrane helix</keyword>
<dbReference type="EMBL" id="JAODUP010000298">
    <property type="protein sequence ID" value="KAK2153412.1"/>
    <property type="molecule type" value="Genomic_DNA"/>
</dbReference>
<evidence type="ECO:0000256" key="1">
    <source>
        <dbReference type="SAM" id="MobiDB-lite"/>
    </source>
</evidence>
<evidence type="ECO:0000313" key="6">
    <source>
        <dbReference type="Proteomes" id="UP001208570"/>
    </source>
</evidence>
<feature type="domain" description="C-type lectin" evidence="4">
    <location>
        <begin position="147"/>
        <end position="249"/>
    </location>
</feature>
<evidence type="ECO:0000259" key="4">
    <source>
        <dbReference type="PROSITE" id="PS50041"/>
    </source>
</evidence>
<gene>
    <name evidence="5" type="ORF">LSH36_298g04119</name>
</gene>
<keyword evidence="6" id="KW-1185">Reference proteome</keyword>
<keyword evidence="3" id="KW-0732">Signal</keyword>
<dbReference type="Gene3D" id="3.10.100.10">
    <property type="entry name" value="Mannose-Binding Protein A, subunit A"/>
    <property type="match status" value="2"/>
</dbReference>
<keyword evidence="2" id="KW-0812">Transmembrane</keyword>
<feature type="signal peptide" evidence="3">
    <location>
        <begin position="1"/>
        <end position="26"/>
    </location>
</feature>
<dbReference type="InterPro" id="IPR001304">
    <property type="entry name" value="C-type_lectin-like"/>
</dbReference>
<dbReference type="CDD" id="cd00037">
    <property type="entry name" value="CLECT"/>
    <property type="match status" value="2"/>
</dbReference>
<feature type="chain" id="PRO_5042007464" description="C-type lectin domain-containing protein" evidence="3">
    <location>
        <begin position="27"/>
        <end position="545"/>
    </location>
</feature>
<dbReference type="AlphaFoldDB" id="A0AAD9N180"/>
<comment type="caution">
    <text evidence="5">The sequence shown here is derived from an EMBL/GenBank/DDBJ whole genome shotgun (WGS) entry which is preliminary data.</text>
</comment>
<dbReference type="InterPro" id="IPR016187">
    <property type="entry name" value="CTDL_fold"/>
</dbReference>
<feature type="transmembrane region" description="Helical" evidence="2">
    <location>
        <begin position="280"/>
        <end position="303"/>
    </location>
</feature>
<proteinExistence type="predicted"/>
<sequence>MARMGGWIRSVYVFQIVFAFLIRVQSVTVNKVCKPTRPGQCYTLYNDTAGPLTWIQAQQLCIKYNETMAIVPDPDTQQSLEQLMKIRSYMRVWMAGQSSYMSNNCGYLKVDVAISEILPTSCTDFKNPLCYYLKVREDSCEKDDIHLGSVCLRRLSAAVRWYSALRTCNNIGYNLMRYDPGLLTLNISQLKTGNIWLDVQRYNWEWNTGKVDPFTMSYFNWDRQSGNNIPGYCMYISGKEAKWKSELCQSTTEVSYFVCEKDTTPPGTSYDTNKGVTSEYIIIIAVIAGVACVLTIVLLVLWFRKRQKTPRHNLESPSTGQCATCTMSTIGGNERRCNVYEEEDIGRGTQKKDVQYIYYNNAQECISVPADAEVGGRHKTNDKKRNKSRRSESESDDSSVGPALPSGGRMSWNELCNKYAAAENVANERTLRIGSRNPGTDRDQPRKASIKKDLTGVYNQIGDAGTGGPVLPRRDYSGGRRGSPGADTNGGVPFDLKRRRESARKSSDIGETPGNVVYAKVNKEAKRKPKKDVTTMVENSLYQSQ</sequence>
<organism evidence="5 6">
    <name type="scientific">Paralvinella palmiformis</name>
    <dbReference type="NCBI Taxonomy" id="53620"/>
    <lineage>
        <taxon>Eukaryota</taxon>
        <taxon>Metazoa</taxon>
        <taxon>Spiralia</taxon>
        <taxon>Lophotrochozoa</taxon>
        <taxon>Annelida</taxon>
        <taxon>Polychaeta</taxon>
        <taxon>Sedentaria</taxon>
        <taxon>Canalipalpata</taxon>
        <taxon>Terebellida</taxon>
        <taxon>Terebelliformia</taxon>
        <taxon>Alvinellidae</taxon>
        <taxon>Paralvinella</taxon>
    </lineage>
</organism>
<evidence type="ECO:0000313" key="5">
    <source>
        <dbReference type="EMBL" id="KAK2153412.1"/>
    </source>
</evidence>
<feature type="compositionally biased region" description="Basic residues" evidence="1">
    <location>
        <begin position="377"/>
        <end position="388"/>
    </location>
</feature>
<name>A0AAD9N180_9ANNE</name>
<dbReference type="SMART" id="SM00034">
    <property type="entry name" value="CLECT"/>
    <property type="match status" value="2"/>
</dbReference>
<dbReference type="Pfam" id="PF00059">
    <property type="entry name" value="Lectin_C"/>
    <property type="match status" value="1"/>
</dbReference>